<dbReference type="OrthoDB" id="6270329at2759"/>
<dbReference type="PRINTS" id="PR00086">
    <property type="entry name" value="LLDHDRGNASE"/>
</dbReference>
<dbReference type="PIRSF" id="PIRSF000102">
    <property type="entry name" value="Lac_mal_DH"/>
    <property type="match status" value="1"/>
</dbReference>
<sequence>MKPLPQSPLTKLAIIGAGSVGSTIAHSCIMRRLPVQILLNDIDQKRVEGEVLDLSDGTFLSNTTVTAAQPQEVGQCDIIVITAGAKQRPGESRAALIERNYQIMKSVLDGIKPIRSDAQLLVVANPVEILCHLAQKLSGLPHNQVFGSGTVLDSARLRVELADTLHVNEASIHCYVLGEHGDNQFVAWSAGHVGGTPLLGFDEMKNIDLAQKSQAVARKAYEIIDRKGSTYYGIGACVSLLVETVVCNTLRLLPISCYDPKFSTYVSTPAVLGARGVLRQVDLPLNQEESQAMDKAVASIKAITQKYH</sequence>
<comment type="caution">
    <text evidence="12">The sequence shown here is derived from an EMBL/GenBank/DDBJ whole genome shotgun (WGS) entry which is preliminary data.</text>
</comment>
<keyword evidence="5 8" id="KW-0520">NAD</keyword>
<reference evidence="12" key="1">
    <citation type="submission" date="2022-07" db="EMBL/GenBank/DDBJ databases">
        <title>Phylogenomic reconstructions and comparative analyses of Kickxellomycotina fungi.</title>
        <authorList>
            <person name="Reynolds N.K."/>
            <person name="Stajich J.E."/>
            <person name="Barry K."/>
            <person name="Grigoriev I.V."/>
            <person name="Crous P."/>
            <person name="Smith M.E."/>
        </authorList>
    </citation>
    <scope>NUCLEOTIDE SEQUENCE</scope>
    <source>
        <strain evidence="12">RSA 567</strain>
    </source>
</reference>
<dbReference type="NCBIfam" id="TIGR01771">
    <property type="entry name" value="L-LDH-NAD"/>
    <property type="match status" value="1"/>
</dbReference>
<evidence type="ECO:0000313" key="12">
    <source>
        <dbReference type="EMBL" id="KAJ1972306.1"/>
    </source>
</evidence>
<feature type="binding site" evidence="8">
    <location>
        <begin position="16"/>
        <end position="21"/>
    </location>
    <ligand>
        <name>NAD(+)</name>
        <dbReference type="ChEBI" id="CHEBI:57540"/>
    </ligand>
</feature>
<dbReference type="InterPro" id="IPR011304">
    <property type="entry name" value="L-lactate_DH"/>
</dbReference>
<evidence type="ECO:0000256" key="2">
    <source>
        <dbReference type="ARBA" id="ARBA00006054"/>
    </source>
</evidence>
<dbReference type="InterPro" id="IPR001557">
    <property type="entry name" value="L-lactate/malate_DH"/>
</dbReference>
<dbReference type="GO" id="GO:0006089">
    <property type="term" value="P:lactate metabolic process"/>
    <property type="evidence" value="ECO:0007669"/>
    <property type="project" value="TreeGrafter"/>
</dbReference>
<organism evidence="12 13">
    <name type="scientific">Dimargaris verticillata</name>
    <dbReference type="NCBI Taxonomy" id="2761393"/>
    <lineage>
        <taxon>Eukaryota</taxon>
        <taxon>Fungi</taxon>
        <taxon>Fungi incertae sedis</taxon>
        <taxon>Zoopagomycota</taxon>
        <taxon>Kickxellomycotina</taxon>
        <taxon>Dimargaritomycetes</taxon>
        <taxon>Dimargaritales</taxon>
        <taxon>Dimargaritaceae</taxon>
        <taxon>Dimargaris</taxon>
    </lineage>
</organism>
<evidence type="ECO:0000256" key="6">
    <source>
        <dbReference type="ARBA" id="ARBA00049258"/>
    </source>
</evidence>
<dbReference type="SUPFAM" id="SSF56327">
    <property type="entry name" value="LDH C-terminal domain-like"/>
    <property type="match status" value="1"/>
</dbReference>
<dbReference type="Pfam" id="PF02866">
    <property type="entry name" value="Ldh_1_C"/>
    <property type="match status" value="1"/>
</dbReference>
<dbReference type="SUPFAM" id="SSF51735">
    <property type="entry name" value="NAD(P)-binding Rossmann-fold domains"/>
    <property type="match status" value="1"/>
</dbReference>
<accession>A0A9W8B2C5</accession>
<keyword evidence="4 9" id="KW-0560">Oxidoreductase</keyword>
<evidence type="ECO:0000256" key="9">
    <source>
        <dbReference type="RuleBase" id="RU003369"/>
    </source>
</evidence>
<keyword evidence="13" id="KW-1185">Reference proteome</keyword>
<comment type="similarity">
    <text evidence="2">Belongs to the LDH/MDH superfamily. LDH family.</text>
</comment>
<dbReference type="InterPro" id="IPR022383">
    <property type="entry name" value="Lactate/malate_DH_C"/>
</dbReference>
<evidence type="ECO:0000259" key="10">
    <source>
        <dbReference type="Pfam" id="PF00056"/>
    </source>
</evidence>
<dbReference type="Pfam" id="PF00056">
    <property type="entry name" value="Ldh_1_N"/>
    <property type="match status" value="1"/>
</dbReference>
<dbReference type="InterPro" id="IPR015955">
    <property type="entry name" value="Lactate_DH/Glyco_Ohase_4_C"/>
</dbReference>
<dbReference type="Proteomes" id="UP001151582">
    <property type="component" value="Unassembled WGS sequence"/>
</dbReference>
<comment type="catalytic activity">
    <reaction evidence="6">
        <text>(S)-lactate + NAD(+) = pyruvate + NADH + H(+)</text>
        <dbReference type="Rhea" id="RHEA:23444"/>
        <dbReference type="ChEBI" id="CHEBI:15361"/>
        <dbReference type="ChEBI" id="CHEBI:15378"/>
        <dbReference type="ChEBI" id="CHEBI:16651"/>
        <dbReference type="ChEBI" id="CHEBI:57540"/>
        <dbReference type="ChEBI" id="CHEBI:57945"/>
        <dbReference type="EC" id="1.1.1.27"/>
    </reaction>
</comment>
<evidence type="ECO:0000256" key="1">
    <source>
        <dbReference type="ARBA" id="ARBA00004843"/>
    </source>
</evidence>
<evidence type="ECO:0000313" key="13">
    <source>
        <dbReference type="Proteomes" id="UP001151582"/>
    </source>
</evidence>
<dbReference type="Gene3D" id="3.40.50.720">
    <property type="entry name" value="NAD(P)-binding Rossmann-like Domain"/>
    <property type="match status" value="1"/>
</dbReference>
<evidence type="ECO:0000259" key="11">
    <source>
        <dbReference type="Pfam" id="PF02866"/>
    </source>
</evidence>
<feature type="domain" description="Lactate/malate dehydrogenase N-terminal" evidence="10">
    <location>
        <begin position="10"/>
        <end position="147"/>
    </location>
</feature>
<feature type="binding site" evidence="8">
    <location>
        <begin position="123"/>
        <end position="125"/>
    </location>
    <ligand>
        <name>NAD(+)</name>
        <dbReference type="ChEBI" id="CHEBI:57540"/>
    </ligand>
</feature>
<protein>
    <recommendedName>
        <fullName evidence="3">L-lactate dehydrogenase</fullName>
        <ecNumber evidence="3">1.1.1.27</ecNumber>
    </recommendedName>
</protein>
<feature type="binding site" evidence="8">
    <location>
        <position position="100"/>
    </location>
    <ligand>
        <name>NAD(+)</name>
        <dbReference type="ChEBI" id="CHEBI:57540"/>
    </ligand>
</feature>
<name>A0A9W8B2C5_9FUNG</name>
<dbReference type="PANTHER" id="PTHR43128:SF16">
    <property type="entry name" value="L-LACTATE DEHYDROGENASE"/>
    <property type="match status" value="1"/>
</dbReference>
<dbReference type="AlphaFoldDB" id="A0A9W8B2C5"/>
<feature type="domain" description="Lactate/malate dehydrogenase C-terminal" evidence="11">
    <location>
        <begin position="150"/>
        <end position="306"/>
    </location>
</feature>
<dbReference type="PANTHER" id="PTHR43128">
    <property type="entry name" value="L-2-HYDROXYCARBOXYLATE DEHYDROGENASE (NAD(P)(+))"/>
    <property type="match status" value="1"/>
</dbReference>
<dbReference type="GO" id="GO:0004459">
    <property type="term" value="F:L-lactate dehydrogenase (NAD+) activity"/>
    <property type="evidence" value="ECO:0007669"/>
    <property type="project" value="UniProtKB-EC"/>
</dbReference>
<feature type="active site" description="Proton acceptor" evidence="7">
    <location>
        <position position="180"/>
    </location>
</feature>
<dbReference type="GO" id="GO:0005737">
    <property type="term" value="C:cytoplasm"/>
    <property type="evidence" value="ECO:0007669"/>
    <property type="project" value="InterPro"/>
</dbReference>
<dbReference type="InterPro" id="IPR001236">
    <property type="entry name" value="Lactate/malate_DH_N"/>
</dbReference>
<evidence type="ECO:0000256" key="4">
    <source>
        <dbReference type="ARBA" id="ARBA00023002"/>
    </source>
</evidence>
<evidence type="ECO:0000256" key="7">
    <source>
        <dbReference type="PIRSR" id="PIRSR000102-1"/>
    </source>
</evidence>
<dbReference type="Gene3D" id="3.90.110.10">
    <property type="entry name" value="Lactate dehydrogenase/glycoside hydrolase, family 4, C-terminal"/>
    <property type="match status" value="1"/>
</dbReference>
<evidence type="ECO:0000256" key="8">
    <source>
        <dbReference type="PIRSR" id="PIRSR000102-3"/>
    </source>
</evidence>
<dbReference type="EC" id="1.1.1.27" evidence="3"/>
<dbReference type="EMBL" id="JANBQB010001096">
    <property type="protein sequence ID" value="KAJ1972306.1"/>
    <property type="molecule type" value="Genomic_DNA"/>
</dbReference>
<evidence type="ECO:0000256" key="5">
    <source>
        <dbReference type="ARBA" id="ARBA00023027"/>
    </source>
</evidence>
<gene>
    <name evidence="12" type="ORF">H4R34_005451</name>
</gene>
<comment type="pathway">
    <text evidence="1">Fermentation; pyruvate fermentation to lactate; (S)-lactate from pyruvate: step 1/1.</text>
</comment>
<evidence type="ECO:0000256" key="3">
    <source>
        <dbReference type="ARBA" id="ARBA00012967"/>
    </source>
</evidence>
<proteinExistence type="inferred from homology"/>
<feature type="binding site" evidence="8">
    <location>
        <position position="41"/>
    </location>
    <ligand>
        <name>NAD(+)</name>
        <dbReference type="ChEBI" id="CHEBI:57540"/>
    </ligand>
</feature>
<dbReference type="InterPro" id="IPR036291">
    <property type="entry name" value="NAD(P)-bd_dom_sf"/>
</dbReference>